<keyword evidence="2" id="KW-0732">Signal</keyword>
<name>A0A517ZCC7_9PLAN</name>
<dbReference type="RefSeq" id="WP_145371229.1">
    <property type="nucleotide sequence ID" value="NZ_CP036275.1"/>
</dbReference>
<reference evidence="3 4" key="1">
    <citation type="submission" date="2019-02" db="EMBL/GenBank/DDBJ databases">
        <title>Deep-cultivation of Planctomycetes and their phenomic and genomic characterization uncovers novel biology.</title>
        <authorList>
            <person name="Wiegand S."/>
            <person name="Jogler M."/>
            <person name="Boedeker C."/>
            <person name="Pinto D."/>
            <person name="Vollmers J."/>
            <person name="Rivas-Marin E."/>
            <person name="Kohn T."/>
            <person name="Peeters S.H."/>
            <person name="Heuer A."/>
            <person name="Rast P."/>
            <person name="Oberbeckmann S."/>
            <person name="Bunk B."/>
            <person name="Jeske O."/>
            <person name="Meyerdierks A."/>
            <person name="Storesund J.E."/>
            <person name="Kallscheuer N."/>
            <person name="Luecker S."/>
            <person name="Lage O.M."/>
            <person name="Pohl T."/>
            <person name="Merkel B.J."/>
            <person name="Hornburger P."/>
            <person name="Mueller R.-W."/>
            <person name="Bruemmer F."/>
            <person name="Labrenz M."/>
            <person name="Spormann A.M."/>
            <person name="Op den Camp H."/>
            <person name="Overmann J."/>
            <person name="Amann R."/>
            <person name="Jetten M.S.M."/>
            <person name="Mascher T."/>
            <person name="Medema M.H."/>
            <person name="Devos D.P."/>
            <person name="Kaster A.-K."/>
            <person name="Ovreas L."/>
            <person name="Rohde M."/>
            <person name="Galperin M.Y."/>
            <person name="Jogler C."/>
        </authorList>
    </citation>
    <scope>NUCLEOTIDE SEQUENCE [LARGE SCALE GENOMIC DNA]</scope>
    <source>
        <strain evidence="3 4">Mal4</strain>
    </source>
</reference>
<accession>A0A517ZCC7</accession>
<dbReference type="AlphaFoldDB" id="A0A517ZCC7"/>
<dbReference type="OrthoDB" id="5757211at2"/>
<dbReference type="Pfam" id="PF02321">
    <property type="entry name" value="OEP"/>
    <property type="match status" value="1"/>
</dbReference>
<dbReference type="InterPro" id="IPR010131">
    <property type="entry name" value="MdtP/NodT-like"/>
</dbReference>
<evidence type="ECO:0000313" key="4">
    <source>
        <dbReference type="Proteomes" id="UP000320496"/>
    </source>
</evidence>
<organism evidence="3 4">
    <name type="scientific">Maioricimonas rarisocia</name>
    <dbReference type="NCBI Taxonomy" id="2528026"/>
    <lineage>
        <taxon>Bacteria</taxon>
        <taxon>Pseudomonadati</taxon>
        <taxon>Planctomycetota</taxon>
        <taxon>Planctomycetia</taxon>
        <taxon>Planctomycetales</taxon>
        <taxon>Planctomycetaceae</taxon>
        <taxon>Maioricimonas</taxon>
    </lineage>
</organism>
<proteinExistence type="inferred from homology"/>
<dbReference type="GO" id="GO:0015562">
    <property type="term" value="F:efflux transmembrane transporter activity"/>
    <property type="evidence" value="ECO:0007669"/>
    <property type="project" value="InterPro"/>
</dbReference>
<dbReference type="SUPFAM" id="SSF56954">
    <property type="entry name" value="Outer membrane efflux proteins (OEP)"/>
    <property type="match status" value="1"/>
</dbReference>
<dbReference type="PANTHER" id="PTHR30203">
    <property type="entry name" value="OUTER MEMBRANE CATION EFFLUX PROTEIN"/>
    <property type="match status" value="1"/>
</dbReference>
<dbReference type="PANTHER" id="PTHR30203:SF24">
    <property type="entry name" value="BLR4935 PROTEIN"/>
    <property type="match status" value="1"/>
</dbReference>
<dbReference type="EMBL" id="CP036275">
    <property type="protein sequence ID" value="QDU40109.1"/>
    <property type="molecule type" value="Genomic_DNA"/>
</dbReference>
<comment type="similarity">
    <text evidence="1">Belongs to the outer membrane factor (OMF) (TC 1.B.17) family.</text>
</comment>
<feature type="chain" id="PRO_5022147213" evidence="2">
    <location>
        <begin position="25"/>
        <end position="482"/>
    </location>
</feature>
<dbReference type="Proteomes" id="UP000320496">
    <property type="component" value="Chromosome"/>
</dbReference>
<dbReference type="InterPro" id="IPR003423">
    <property type="entry name" value="OMP_efflux"/>
</dbReference>
<dbReference type="KEGG" id="mri:Mal4_44640"/>
<protein>
    <submittedName>
        <fullName evidence="3">Cobalt-zinc-cadmium resistance protein CzcC</fullName>
    </submittedName>
</protein>
<evidence type="ECO:0000313" key="3">
    <source>
        <dbReference type="EMBL" id="QDU40109.1"/>
    </source>
</evidence>
<sequence length="482" mass="54315" precursor="true">MSVPRCITYGLLALLATGAGDLCAQPASHPRGESADHRATTPRIVSPRRIGRRFTEPPAVPALTAPEWASAVPRPEHEGPYDLELLLSLACENNPTIRQSRLFITAQLAKAIQAGLYPNPEASYVGEQIGLMSTPGEWQGAEIEQRFVTAGKLHLSRSKYLQRAQVAEHLAVAQQFRVCNDVRIHFVRALAAMRITELQRELLKTAEDLVRTVHEMHNLGQANRADAHRANALLQNHRLKVLQAENESRRHLVELSALVGLDLMLPRLEGQLESERPLIDFESAAAQILQCSPELLAAYAKLREDSITIQREEVEWVPDIIVSGGAGYNFVDNQTTAAARVRIEIPLFDRNQGTIDQALADYSRQQAEIRRTQLDLQRRLAKEYDTYITALQHVTEYESVILPEKRAAYRVALESYKDDREIWPDVLNAYEDYTNSRIQYVRQLQQRRISETMIDGYLLHDGLKMPTGPVPDGHIDSVPKPR</sequence>
<keyword evidence="4" id="KW-1185">Reference proteome</keyword>
<dbReference type="Gene3D" id="1.20.1600.10">
    <property type="entry name" value="Outer membrane efflux proteins (OEP)"/>
    <property type="match status" value="1"/>
</dbReference>
<feature type="signal peptide" evidence="2">
    <location>
        <begin position="1"/>
        <end position="24"/>
    </location>
</feature>
<gene>
    <name evidence="3" type="primary">czcC_2</name>
    <name evidence="3" type="ORF">Mal4_44640</name>
</gene>
<evidence type="ECO:0000256" key="2">
    <source>
        <dbReference type="SAM" id="SignalP"/>
    </source>
</evidence>
<evidence type="ECO:0000256" key="1">
    <source>
        <dbReference type="ARBA" id="ARBA00007613"/>
    </source>
</evidence>